<feature type="region of interest" description="Disordered" evidence="1">
    <location>
        <begin position="153"/>
        <end position="183"/>
    </location>
</feature>
<feature type="compositionally biased region" description="Polar residues" evidence="1">
    <location>
        <begin position="99"/>
        <end position="137"/>
    </location>
</feature>
<organism evidence="2">
    <name type="scientific">virus sp. ctxAI8</name>
    <dbReference type="NCBI Taxonomy" id="2825829"/>
    <lineage>
        <taxon>Viruses</taxon>
    </lineage>
</organism>
<protein>
    <submittedName>
        <fullName evidence="2">Uncharacterized protein</fullName>
    </submittedName>
</protein>
<accession>A0A8S5RMC2</accession>
<reference evidence="2" key="1">
    <citation type="journal article" date="2021" name="Proc. Natl. Acad. Sci. U.S.A.">
        <title>A Catalog of Tens of Thousands of Viruses from Human Metagenomes Reveals Hidden Associations with Chronic Diseases.</title>
        <authorList>
            <person name="Tisza M.J."/>
            <person name="Buck C.B."/>
        </authorList>
    </citation>
    <scope>NUCLEOTIDE SEQUENCE</scope>
    <source>
        <strain evidence="2">CtxAI8</strain>
    </source>
</reference>
<feature type="compositionally biased region" description="Low complexity" evidence="1">
    <location>
        <begin position="153"/>
        <end position="181"/>
    </location>
</feature>
<dbReference type="EMBL" id="BK059117">
    <property type="protein sequence ID" value="DAE32148.1"/>
    <property type="molecule type" value="Genomic_DNA"/>
</dbReference>
<evidence type="ECO:0000256" key="1">
    <source>
        <dbReference type="SAM" id="MobiDB-lite"/>
    </source>
</evidence>
<sequence>MLATLSFNGLLAGYPELFDDLKVPDSVSKDTVCNQLLFDTLELEVLYADGPTMRRALGVYSETMLPSWTRYAVALGLEYDALASDDRTRTTDHAGTSGGTINRTNGIKGTTTRAPNLTTTGRNTGSDSTTRDVTGFDSGTLQTAERSTTALGTGNIITSSGTDTTTTDQTTTDNSTTESQDGYNDTVIEKGRAGRDPQDLIAKELTLAMENAVHKIVTDIRANFCLMVY</sequence>
<feature type="region of interest" description="Disordered" evidence="1">
    <location>
        <begin position="89"/>
        <end position="137"/>
    </location>
</feature>
<proteinExistence type="predicted"/>
<name>A0A8S5RMC2_9VIRU</name>
<evidence type="ECO:0000313" key="2">
    <source>
        <dbReference type="EMBL" id="DAE32148.1"/>
    </source>
</evidence>